<dbReference type="Proteomes" id="UP001295444">
    <property type="component" value="Chromosome 03"/>
</dbReference>
<evidence type="ECO:0000313" key="3">
    <source>
        <dbReference type="Proteomes" id="UP001295444"/>
    </source>
</evidence>
<dbReference type="EMBL" id="OW240914">
    <property type="protein sequence ID" value="CAH2275835.1"/>
    <property type="molecule type" value="Genomic_DNA"/>
</dbReference>
<feature type="non-terminal residue" evidence="2">
    <location>
        <position position="116"/>
    </location>
</feature>
<name>A0AAD1RPT8_PELCU</name>
<proteinExistence type="predicted"/>
<reference evidence="2" key="1">
    <citation type="submission" date="2022-03" db="EMBL/GenBank/DDBJ databases">
        <authorList>
            <person name="Alioto T."/>
            <person name="Alioto T."/>
            <person name="Gomez Garrido J."/>
        </authorList>
    </citation>
    <scope>NUCLEOTIDE SEQUENCE</scope>
</reference>
<gene>
    <name evidence="2" type="ORF">PECUL_23A002464</name>
</gene>
<evidence type="ECO:0000313" key="2">
    <source>
        <dbReference type="EMBL" id="CAH2275835.1"/>
    </source>
</evidence>
<keyword evidence="3" id="KW-1185">Reference proteome</keyword>
<organism evidence="2 3">
    <name type="scientific">Pelobates cultripes</name>
    <name type="common">Western spadefoot toad</name>
    <dbReference type="NCBI Taxonomy" id="61616"/>
    <lineage>
        <taxon>Eukaryota</taxon>
        <taxon>Metazoa</taxon>
        <taxon>Chordata</taxon>
        <taxon>Craniata</taxon>
        <taxon>Vertebrata</taxon>
        <taxon>Euteleostomi</taxon>
        <taxon>Amphibia</taxon>
        <taxon>Batrachia</taxon>
        <taxon>Anura</taxon>
        <taxon>Pelobatoidea</taxon>
        <taxon>Pelobatidae</taxon>
        <taxon>Pelobates</taxon>
    </lineage>
</organism>
<keyword evidence="1" id="KW-0175">Coiled coil</keyword>
<sequence>MPIKEGLNDLMQCTHVIEEWMDQATIRSDAHEQAIEDLRNLVRQLVEAQDDLNNRSQCNNIRLRGIPEFIKMDTLASTLREMFCGLLPEGPHAELRLNRANRALWAPSTNITQPQE</sequence>
<accession>A0AAD1RPT8</accession>
<protein>
    <submittedName>
        <fullName evidence="2">Uncharacterized protein</fullName>
    </submittedName>
</protein>
<evidence type="ECO:0000256" key="1">
    <source>
        <dbReference type="SAM" id="Coils"/>
    </source>
</evidence>
<dbReference type="AlphaFoldDB" id="A0AAD1RPT8"/>
<feature type="coiled-coil region" evidence="1">
    <location>
        <begin position="21"/>
        <end position="55"/>
    </location>
</feature>